<feature type="transmembrane region" description="Helical" evidence="1">
    <location>
        <begin position="461"/>
        <end position="484"/>
    </location>
</feature>
<sequence length="1025" mass="111275">MNKLSSFAVSRPVLVTMASLIVLLLGLVSLSRVAIDLMPDITYPTISVRTNYEHAGPQEVENLITRPLERAFSAVPGVDEIYSRSVEGLSDIRVSFAWGTDLDAAANDLRDRLDRVAPNLPTDADRPFLRKFDLASFPILILGASSRLDPIEARRLIEDEVRHRVERVPGVAALEIRGGLEREIHVDLLPGKIQALDLSLEEINRRIREANLNFPAGVREEDQHETTVRILGEFTDLQELSGTVIAQRDGSTIRLGDIADVQDSWERITRLVRVNGEPGIRLTINKQSGANTVEVAGQVLQEVERINREFPQLGISPIIDTSSYIQRSITNVAGTLLYGSFFAVLVLLFFLRSLRGTAIVAAAIPISIVATFIIIYFGGFTINLMTLGGLALGAGLLVDNSIVVLENIHRKREGGSPPPQASVSGAGEVAAAITASTLTTMAVFLPIIFIRGMAGVMFTQLAYVVGFSLLCSLAVALLLVPMLYSRCLGPMSCAGGKTGTVGGINAVSKRFFGSLESSYQSLLDTCLRHRALTILTALLLLISSMALVPYIGTEMMPETDEGEVRINIEMDVGSRLEVLDRAALQVEEIVKRQVPEAENVISFLGGVGWRFSGSHLGEVRISLVEESKRDRSSQEIANDLRRELNRIPGAQIRTRAGGGLFILRLGASDGDRVEVEIRGHDLDTSAALSQRVQELVEAVPGISDASISRETEAPEEIITVDRARAESMGVSVSQAGEALRTVLSGSTAGYFRDRGEEYSIRVKLKDAEFMPLDEILDTTVAGLGDTGIALRNLVDVRPGTGPMNIERKDQERIVTVSADFADTSLGEVVRDIRSQLELMPIPQGFSIGFGGDYEEQQEAFGELGLGLILALVLVYMVLACLYESLRDPLIVMFAVPMAIIGVCLMLFLTNTTFNIQSYIGCIMLVGILVNNAILLVAQTNLLRRRDGMLMQSAIREAGRRRLRPILMTALTTIFALTPLAIGAGEGGEAQAPMARAIIGGLASSTLVTLVLVPVMYSFIARKDDK</sequence>
<name>D6ST51_9BACT</name>
<feature type="transmembrane region" description="Helical" evidence="1">
    <location>
        <begin position="863"/>
        <end position="882"/>
    </location>
</feature>
<dbReference type="Gene3D" id="3.30.70.1430">
    <property type="entry name" value="Multidrug efflux transporter AcrB pore domain"/>
    <property type="match status" value="2"/>
</dbReference>
<feature type="transmembrane region" description="Helical" evidence="1">
    <location>
        <begin position="996"/>
        <end position="1019"/>
    </location>
</feature>
<gene>
    <name evidence="2" type="ORF">Dthio_PD1206</name>
</gene>
<dbReference type="Gene3D" id="3.30.70.1320">
    <property type="entry name" value="Multidrug efflux transporter AcrB pore domain like"/>
    <property type="match status" value="1"/>
</dbReference>
<dbReference type="Gene3D" id="3.30.70.1440">
    <property type="entry name" value="Multidrug efflux transporter AcrB pore domain"/>
    <property type="match status" value="1"/>
</dbReference>
<dbReference type="EMBL" id="ACJN02000003">
    <property type="protein sequence ID" value="EFI33867.1"/>
    <property type="molecule type" value="Genomic_DNA"/>
</dbReference>
<reference evidence="2" key="1">
    <citation type="submission" date="2010-05" db="EMBL/GenBank/DDBJ databases">
        <title>The draft genome of Desulfonatronospira thiodismutans ASO3-1.</title>
        <authorList>
            <consortium name="US DOE Joint Genome Institute (JGI-PGF)"/>
            <person name="Lucas S."/>
            <person name="Copeland A."/>
            <person name="Lapidus A."/>
            <person name="Cheng J.-F."/>
            <person name="Bruce D."/>
            <person name="Goodwin L."/>
            <person name="Pitluck S."/>
            <person name="Chertkov O."/>
            <person name="Brettin T."/>
            <person name="Detter J.C."/>
            <person name="Han C."/>
            <person name="Land M.L."/>
            <person name="Hauser L."/>
            <person name="Kyrpides N."/>
            <person name="Mikhailova N."/>
            <person name="Muyzer G."/>
            <person name="Woyke T."/>
        </authorList>
    </citation>
    <scope>NUCLEOTIDE SEQUENCE [LARGE SCALE GENOMIC DNA]</scope>
    <source>
        <strain evidence="2">ASO3-1</strain>
    </source>
</reference>
<organism evidence="2 3">
    <name type="scientific">Desulfonatronospira thiodismutans ASO3-1</name>
    <dbReference type="NCBI Taxonomy" id="555779"/>
    <lineage>
        <taxon>Bacteria</taxon>
        <taxon>Pseudomonadati</taxon>
        <taxon>Thermodesulfobacteriota</taxon>
        <taxon>Desulfovibrionia</taxon>
        <taxon>Desulfovibrionales</taxon>
        <taxon>Desulfonatronovibrionaceae</taxon>
        <taxon>Desulfonatronospira</taxon>
    </lineage>
</organism>
<dbReference type="SUPFAM" id="SSF82693">
    <property type="entry name" value="Multidrug efflux transporter AcrB pore domain, PN1, PN2, PC1 and PC2 subdomains"/>
    <property type="match status" value="3"/>
</dbReference>
<keyword evidence="3" id="KW-1185">Reference proteome</keyword>
<comment type="caution">
    <text evidence="2">The sequence shown here is derived from an EMBL/GenBank/DDBJ whole genome shotgun (WGS) entry which is preliminary data.</text>
</comment>
<dbReference type="Pfam" id="PF00873">
    <property type="entry name" value="ACR_tran"/>
    <property type="match status" value="1"/>
</dbReference>
<dbReference type="GO" id="GO:0005886">
    <property type="term" value="C:plasma membrane"/>
    <property type="evidence" value="ECO:0007669"/>
    <property type="project" value="TreeGrafter"/>
</dbReference>
<keyword evidence="1" id="KW-0472">Membrane</keyword>
<dbReference type="SUPFAM" id="SSF82714">
    <property type="entry name" value="Multidrug efflux transporter AcrB TolC docking domain, DN and DC subdomains"/>
    <property type="match status" value="2"/>
</dbReference>
<feature type="transmembrane region" description="Helical" evidence="1">
    <location>
        <begin position="962"/>
        <end position="984"/>
    </location>
</feature>
<dbReference type="SUPFAM" id="SSF82866">
    <property type="entry name" value="Multidrug efflux transporter AcrB transmembrane domain"/>
    <property type="match status" value="2"/>
</dbReference>
<accession>D6ST51</accession>
<feature type="transmembrane region" description="Helical" evidence="1">
    <location>
        <begin position="358"/>
        <end position="378"/>
    </location>
</feature>
<dbReference type="PANTHER" id="PTHR32063:SF0">
    <property type="entry name" value="SWARMING MOTILITY PROTEIN SWRC"/>
    <property type="match status" value="1"/>
</dbReference>
<keyword evidence="1" id="KW-1133">Transmembrane helix</keyword>
<dbReference type="PRINTS" id="PR00702">
    <property type="entry name" value="ACRIFLAVINRP"/>
</dbReference>
<dbReference type="OrthoDB" id="9759330at2"/>
<proteinExistence type="predicted"/>
<dbReference type="PANTHER" id="PTHR32063">
    <property type="match status" value="1"/>
</dbReference>
<dbReference type="RefSeq" id="WP_008871216.1">
    <property type="nucleotide sequence ID" value="NZ_ACJN02000003.1"/>
</dbReference>
<dbReference type="Gene3D" id="3.30.2090.10">
    <property type="entry name" value="Multidrug efflux transporter AcrB TolC docking domain, DN and DC subdomains"/>
    <property type="match status" value="2"/>
</dbReference>
<dbReference type="InterPro" id="IPR027463">
    <property type="entry name" value="AcrB_DN_DC_subdom"/>
</dbReference>
<evidence type="ECO:0000313" key="2">
    <source>
        <dbReference type="EMBL" id="EFI33867.1"/>
    </source>
</evidence>
<keyword evidence="1" id="KW-0812">Transmembrane</keyword>
<feature type="transmembrane region" description="Helical" evidence="1">
    <location>
        <begin position="531"/>
        <end position="551"/>
    </location>
</feature>
<dbReference type="Proteomes" id="UP000005496">
    <property type="component" value="Unassembled WGS sequence"/>
</dbReference>
<dbReference type="eggNOG" id="COG0841">
    <property type="taxonomic scope" value="Bacteria"/>
</dbReference>
<dbReference type="Gene3D" id="1.20.1640.10">
    <property type="entry name" value="Multidrug efflux transporter AcrB transmembrane domain"/>
    <property type="match status" value="2"/>
</dbReference>
<feature type="transmembrane region" description="Helical" evidence="1">
    <location>
        <begin position="384"/>
        <end position="405"/>
    </location>
</feature>
<evidence type="ECO:0000256" key="1">
    <source>
        <dbReference type="SAM" id="Phobius"/>
    </source>
</evidence>
<dbReference type="GO" id="GO:0042910">
    <property type="term" value="F:xenobiotic transmembrane transporter activity"/>
    <property type="evidence" value="ECO:0007669"/>
    <property type="project" value="TreeGrafter"/>
</dbReference>
<feature type="transmembrane region" description="Helical" evidence="1">
    <location>
        <begin position="915"/>
        <end position="941"/>
    </location>
</feature>
<feature type="transmembrane region" description="Helical" evidence="1">
    <location>
        <begin position="332"/>
        <end position="351"/>
    </location>
</feature>
<dbReference type="InterPro" id="IPR001036">
    <property type="entry name" value="Acrflvin-R"/>
</dbReference>
<feature type="transmembrane region" description="Helical" evidence="1">
    <location>
        <begin position="889"/>
        <end position="909"/>
    </location>
</feature>
<protein>
    <submittedName>
        <fullName evidence="2">Acriflavin resistance protein</fullName>
    </submittedName>
</protein>
<evidence type="ECO:0000313" key="3">
    <source>
        <dbReference type="Proteomes" id="UP000005496"/>
    </source>
</evidence>
<dbReference type="AlphaFoldDB" id="D6ST51"/>
<feature type="transmembrane region" description="Helical" evidence="1">
    <location>
        <begin position="426"/>
        <end position="449"/>
    </location>
</feature>